<gene>
    <name evidence="1" type="ORF">MKZ38_008943</name>
</gene>
<reference evidence="1" key="1">
    <citation type="submission" date="2022-07" db="EMBL/GenBank/DDBJ databases">
        <title>Draft genome sequence of Zalerion maritima ATCC 34329, a (micro)plastics degrading marine fungus.</title>
        <authorList>
            <person name="Paco A."/>
            <person name="Goncalves M.F.M."/>
            <person name="Rocha-Santos T.A.P."/>
            <person name="Alves A."/>
        </authorList>
    </citation>
    <scope>NUCLEOTIDE SEQUENCE</scope>
    <source>
        <strain evidence="1">ATCC 34329</strain>
    </source>
</reference>
<accession>A0AAD5WTQ3</accession>
<evidence type="ECO:0000313" key="2">
    <source>
        <dbReference type="Proteomes" id="UP001201980"/>
    </source>
</evidence>
<dbReference type="EMBL" id="JAKWBI020000064">
    <property type="protein sequence ID" value="KAJ2904011.1"/>
    <property type="molecule type" value="Genomic_DNA"/>
</dbReference>
<proteinExistence type="predicted"/>
<protein>
    <submittedName>
        <fullName evidence="1">Uncharacterized protein</fullName>
    </submittedName>
</protein>
<sequence>MPIALTLNPPFLLKPKLATVLSPLLNLATQPQSPIPETAVNETSHLPPSLSQPLHSSRIWHLASYPQRAHASSVTIPTPTVTLTYVATRVTTVKKTDTETSYSTVPEKTMMGFSTMTTAYSTTTTATTAATDVLIDG</sequence>
<organism evidence="1 2">
    <name type="scientific">Zalerion maritima</name>
    <dbReference type="NCBI Taxonomy" id="339359"/>
    <lineage>
        <taxon>Eukaryota</taxon>
        <taxon>Fungi</taxon>
        <taxon>Dikarya</taxon>
        <taxon>Ascomycota</taxon>
        <taxon>Pezizomycotina</taxon>
        <taxon>Sordariomycetes</taxon>
        <taxon>Lulworthiomycetidae</taxon>
        <taxon>Lulworthiales</taxon>
        <taxon>Lulworthiaceae</taxon>
        <taxon>Zalerion</taxon>
    </lineage>
</organism>
<evidence type="ECO:0000313" key="1">
    <source>
        <dbReference type="EMBL" id="KAJ2904011.1"/>
    </source>
</evidence>
<dbReference type="Proteomes" id="UP001201980">
    <property type="component" value="Unassembled WGS sequence"/>
</dbReference>
<comment type="caution">
    <text evidence="1">The sequence shown here is derived from an EMBL/GenBank/DDBJ whole genome shotgun (WGS) entry which is preliminary data.</text>
</comment>
<dbReference type="AlphaFoldDB" id="A0AAD5WTQ3"/>
<name>A0AAD5WTQ3_9PEZI</name>
<keyword evidence="2" id="KW-1185">Reference proteome</keyword>